<dbReference type="Proteomes" id="UP000188533">
    <property type="component" value="Unassembled WGS sequence"/>
</dbReference>
<reference evidence="2 3" key="2">
    <citation type="submission" date="2017-02" db="EMBL/GenBank/DDBJ databases">
        <title>A genome survey and senescence transcriptome analysis in Lentinula edodes.</title>
        <authorList>
            <person name="Sakamoto Y."/>
            <person name="Nakade K."/>
            <person name="Sato S."/>
            <person name="Yoshida Y."/>
            <person name="Miyazaki K."/>
            <person name="Natsume S."/>
            <person name="Konno N."/>
        </authorList>
    </citation>
    <scope>NUCLEOTIDE SEQUENCE [LARGE SCALE GENOMIC DNA]</scope>
    <source>
        <strain evidence="2 3">NBRC 111202</strain>
    </source>
</reference>
<feature type="compositionally biased region" description="Basic and acidic residues" evidence="1">
    <location>
        <begin position="360"/>
        <end position="379"/>
    </location>
</feature>
<reference evidence="2 3" key="1">
    <citation type="submission" date="2016-08" db="EMBL/GenBank/DDBJ databases">
        <authorList>
            <consortium name="Lentinula edodes genome sequencing consortium"/>
            <person name="Sakamoto Y."/>
            <person name="Nakade K."/>
            <person name="Sato S."/>
            <person name="Yoshida Y."/>
            <person name="Miyazaki K."/>
            <person name="Natsume S."/>
            <person name="Konno N."/>
        </authorList>
    </citation>
    <scope>NUCLEOTIDE SEQUENCE [LARGE SCALE GENOMIC DNA]</scope>
    <source>
        <strain evidence="2 3">NBRC 111202</strain>
    </source>
</reference>
<feature type="compositionally biased region" description="Acidic residues" evidence="1">
    <location>
        <begin position="72"/>
        <end position="85"/>
    </location>
</feature>
<dbReference type="EMBL" id="BDGU01000023">
    <property type="protein sequence ID" value="GAW00088.1"/>
    <property type="molecule type" value="Genomic_DNA"/>
</dbReference>
<dbReference type="GO" id="GO:0008270">
    <property type="term" value="F:zinc ion binding"/>
    <property type="evidence" value="ECO:0007669"/>
    <property type="project" value="InterPro"/>
</dbReference>
<feature type="compositionally biased region" description="Acidic residues" evidence="1">
    <location>
        <begin position="185"/>
        <end position="201"/>
    </location>
</feature>
<dbReference type="Gene3D" id="4.10.240.10">
    <property type="entry name" value="Zn(2)-C6 fungal-type DNA-binding domain"/>
    <property type="match status" value="1"/>
</dbReference>
<evidence type="ECO:0000256" key="1">
    <source>
        <dbReference type="SAM" id="MobiDB-lite"/>
    </source>
</evidence>
<dbReference type="SUPFAM" id="SSF57701">
    <property type="entry name" value="Zn2/Cys6 DNA-binding domain"/>
    <property type="match status" value="1"/>
</dbReference>
<evidence type="ECO:0008006" key="4">
    <source>
        <dbReference type="Google" id="ProtNLM"/>
    </source>
</evidence>
<feature type="compositionally biased region" description="Low complexity" evidence="1">
    <location>
        <begin position="142"/>
        <end position="163"/>
    </location>
</feature>
<gene>
    <name evidence="2" type="ORF">LENED_001581</name>
</gene>
<sequence>MDLRSTERRNGGPRHGLDSIPLLDLLKLQPRKIFKAAQGFAAKALNLLPPDLRGRDRLLLHPLASPFPTSLEQDDDDDVEEDDDEAIRRAEEKVRRMKARKAAAAAKKKAEEEAVRKAAEEAQRRKEAAARELEERRRRMAEAATARSRRGSSPGESSVSPQRPVVEIRKDKGKGKNKAQPVGGDPDDGGDGDDDDDDEDDRAPCERCRSKKISCQMQAGKRSSIICKPCHDAKVRCSYSGRPSTVKREGGGNPLGERIAVLESQMAQLLADNRQLRDGQIKANTYHRHMVRKLEWLVTDANRRRKTPPELPEAGPSAPSKKRRRVADSDEEEEKEIEGEMEKEGEEVELEGEEEENDEPAPKKARSDKGKEKERERAE</sequence>
<comment type="caution">
    <text evidence="2">The sequence shown here is derived from an EMBL/GenBank/DDBJ whole genome shotgun (WGS) entry which is preliminary data.</text>
</comment>
<proteinExistence type="predicted"/>
<dbReference type="InterPro" id="IPR036864">
    <property type="entry name" value="Zn2-C6_fun-type_DNA-bd_sf"/>
</dbReference>
<protein>
    <recommendedName>
        <fullName evidence="4">Zn(2)-C6 fungal-type domain-containing protein</fullName>
    </recommendedName>
</protein>
<name>A0A1Q3DYK4_LENED</name>
<evidence type="ECO:0000313" key="3">
    <source>
        <dbReference type="Proteomes" id="UP000188533"/>
    </source>
</evidence>
<dbReference type="GO" id="GO:0000981">
    <property type="term" value="F:DNA-binding transcription factor activity, RNA polymerase II-specific"/>
    <property type="evidence" value="ECO:0007669"/>
    <property type="project" value="InterPro"/>
</dbReference>
<accession>A0A1Q3DYK4</accession>
<feature type="region of interest" description="Disordered" evidence="1">
    <location>
        <begin position="301"/>
        <end position="379"/>
    </location>
</feature>
<feature type="region of interest" description="Disordered" evidence="1">
    <location>
        <begin position="65"/>
        <end position="221"/>
    </location>
</feature>
<organism evidence="2 3">
    <name type="scientific">Lentinula edodes</name>
    <name type="common">Shiitake mushroom</name>
    <name type="synonym">Lentinus edodes</name>
    <dbReference type="NCBI Taxonomy" id="5353"/>
    <lineage>
        <taxon>Eukaryota</taxon>
        <taxon>Fungi</taxon>
        <taxon>Dikarya</taxon>
        <taxon>Basidiomycota</taxon>
        <taxon>Agaricomycotina</taxon>
        <taxon>Agaricomycetes</taxon>
        <taxon>Agaricomycetidae</taxon>
        <taxon>Agaricales</taxon>
        <taxon>Marasmiineae</taxon>
        <taxon>Omphalotaceae</taxon>
        <taxon>Lentinula</taxon>
    </lineage>
</organism>
<dbReference type="AlphaFoldDB" id="A0A1Q3DYK4"/>
<feature type="compositionally biased region" description="Basic and acidic residues" evidence="1">
    <location>
        <begin position="108"/>
        <end position="141"/>
    </location>
</feature>
<keyword evidence="3" id="KW-1185">Reference proteome</keyword>
<feature type="compositionally biased region" description="Acidic residues" evidence="1">
    <location>
        <begin position="329"/>
        <end position="359"/>
    </location>
</feature>
<evidence type="ECO:0000313" key="2">
    <source>
        <dbReference type="EMBL" id="GAW00088.1"/>
    </source>
</evidence>